<feature type="chain" id="PRO_5046434704" evidence="2">
    <location>
        <begin position="29"/>
        <end position="247"/>
    </location>
</feature>
<evidence type="ECO:0000313" key="5">
    <source>
        <dbReference type="Proteomes" id="UP001382904"/>
    </source>
</evidence>
<feature type="region of interest" description="Disordered" evidence="1">
    <location>
        <begin position="192"/>
        <end position="247"/>
    </location>
</feature>
<evidence type="ECO:0000313" key="4">
    <source>
        <dbReference type="EMBL" id="MEJ8646373.1"/>
    </source>
</evidence>
<proteinExistence type="predicted"/>
<feature type="compositionally biased region" description="Polar residues" evidence="1">
    <location>
        <begin position="212"/>
        <end position="235"/>
    </location>
</feature>
<dbReference type="InterPro" id="IPR025326">
    <property type="entry name" value="DUF4232"/>
</dbReference>
<feature type="signal peptide" evidence="2">
    <location>
        <begin position="1"/>
        <end position="28"/>
    </location>
</feature>
<organism evidence="4 5">
    <name type="scientific">Streptomyces caledonius</name>
    <dbReference type="NCBI Taxonomy" id="3134107"/>
    <lineage>
        <taxon>Bacteria</taxon>
        <taxon>Bacillati</taxon>
        <taxon>Actinomycetota</taxon>
        <taxon>Actinomycetes</taxon>
        <taxon>Kitasatosporales</taxon>
        <taxon>Streptomycetaceae</taxon>
        <taxon>Streptomyces</taxon>
    </lineage>
</organism>
<evidence type="ECO:0000256" key="2">
    <source>
        <dbReference type="SAM" id="SignalP"/>
    </source>
</evidence>
<keyword evidence="5" id="KW-1185">Reference proteome</keyword>
<reference evidence="4 5" key="1">
    <citation type="submission" date="2024-03" db="EMBL/GenBank/DDBJ databases">
        <title>Novel Streptomyces species of biotechnological and ecological value are a feature of Machair soil.</title>
        <authorList>
            <person name="Prole J.R."/>
            <person name="Goodfellow M."/>
            <person name="Allenby N."/>
            <person name="Ward A.C."/>
        </authorList>
    </citation>
    <scope>NUCLEOTIDE SEQUENCE [LARGE SCALE GENOMIC DNA]</scope>
    <source>
        <strain evidence="4 5">MS1.HAVA.3</strain>
    </source>
</reference>
<dbReference type="Pfam" id="PF14016">
    <property type="entry name" value="DUF4232"/>
    <property type="match status" value="1"/>
</dbReference>
<evidence type="ECO:0000256" key="1">
    <source>
        <dbReference type="SAM" id="MobiDB-lite"/>
    </source>
</evidence>
<dbReference type="EMBL" id="JBBKAM010000004">
    <property type="protein sequence ID" value="MEJ8646373.1"/>
    <property type="molecule type" value="Genomic_DNA"/>
</dbReference>
<dbReference type="PROSITE" id="PS51257">
    <property type="entry name" value="PROKAR_LIPOPROTEIN"/>
    <property type="match status" value="1"/>
</dbReference>
<keyword evidence="2" id="KW-0732">Signal</keyword>
<feature type="domain" description="DUF4232" evidence="3">
    <location>
        <begin position="94"/>
        <end position="177"/>
    </location>
</feature>
<comment type="caution">
    <text evidence="4">The sequence shown here is derived from an EMBL/GenBank/DDBJ whole genome shotgun (WGS) entry which is preliminary data.</text>
</comment>
<feature type="compositionally biased region" description="Low complexity" evidence="1">
    <location>
        <begin position="71"/>
        <end position="83"/>
    </location>
</feature>
<gene>
    <name evidence="4" type="ORF">WKI68_44125</name>
</gene>
<evidence type="ECO:0000259" key="3">
    <source>
        <dbReference type="Pfam" id="PF14016"/>
    </source>
</evidence>
<accession>A0ABU8UGW1</accession>
<dbReference type="Proteomes" id="UP001382904">
    <property type="component" value="Unassembled WGS sequence"/>
</dbReference>
<feature type="region of interest" description="Disordered" evidence="1">
    <location>
        <begin position="27"/>
        <end position="94"/>
    </location>
</feature>
<feature type="compositionally biased region" description="Low complexity" evidence="1">
    <location>
        <begin position="37"/>
        <end position="62"/>
    </location>
</feature>
<protein>
    <submittedName>
        <fullName evidence="4">DUF4232 domain-containing protein</fullName>
    </submittedName>
</protein>
<name>A0ABU8UGW1_9ACTN</name>
<feature type="compositionally biased region" description="Low complexity" evidence="1">
    <location>
        <begin position="200"/>
        <end position="211"/>
    </location>
</feature>
<sequence length="247" mass="25041">MRTARKSWKTYPLGVAAIAALLSSTACQSGGADDGKSPTASGSPSAAGAPAPSGTPSRAGATQPGGGGTTGPSQSPSGGSADPSGGGDTTIAACNDNDLSIDTSGWRQDSGQHLLITATNFTDKACTLYPYPYVRFGTDIGAPVSPMESKPRAIATIGPKEKAYAGLFVFRAGQKTTTVTSFSLGYQDRAPTATRRWRRSTSGCRTRSSPSLSAPTPGSRTGTPISARSRTSCSGRATVRRSAAGRG</sequence>